<sequence length="127" mass="15062">MAKHCAFSSRYTVHIINKLRSHSPNLKIHCASKDDDLGYHTLSINQDFNWSFCESIFSRTLFFCHFWWGSKEKAFDVFNDAHTCVKGSGNINILTVCKWEVRSDGFYLEEYSSKNNTYYMYHYLEWS</sequence>
<keyword evidence="4 6" id="KW-0964">Secreted</keyword>
<dbReference type="InterPro" id="IPR010264">
    <property type="entry name" value="Self-incomp_S1"/>
</dbReference>
<evidence type="ECO:0000256" key="3">
    <source>
        <dbReference type="ARBA" id="ARBA00022471"/>
    </source>
</evidence>
<evidence type="ECO:0000256" key="2">
    <source>
        <dbReference type="ARBA" id="ARBA00005581"/>
    </source>
</evidence>
<evidence type="ECO:0000256" key="6">
    <source>
        <dbReference type="RuleBase" id="RU367044"/>
    </source>
</evidence>
<dbReference type="Proteomes" id="UP000222542">
    <property type="component" value="Unassembled WGS sequence"/>
</dbReference>
<organism evidence="7 8">
    <name type="scientific">Capsicum annuum</name>
    <name type="common">Capsicum pepper</name>
    <dbReference type="NCBI Taxonomy" id="4072"/>
    <lineage>
        <taxon>Eukaryota</taxon>
        <taxon>Viridiplantae</taxon>
        <taxon>Streptophyta</taxon>
        <taxon>Embryophyta</taxon>
        <taxon>Tracheophyta</taxon>
        <taxon>Spermatophyta</taxon>
        <taxon>Magnoliopsida</taxon>
        <taxon>eudicotyledons</taxon>
        <taxon>Gunneridae</taxon>
        <taxon>Pentapetalae</taxon>
        <taxon>asterids</taxon>
        <taxon>lamiids</taxon>
        <taxon>Solanales</taxon>
        <taxon>Solanaceae</taxon>
        <taxon>Solanoideae</taxon>
        <taxon>Capsiceae</taxon>
        <taxon>Capsicum</taxon>
    </lineage>
</organism>
<dbReference type="AlphaFoldDB" id="A0A2G2ZGX0"/>
<dbReference type="OMA" id="NDCSAND"/>
<protein>
    <recommendedName>
        <fullName evidence="6">S-protein homolog</fullName>
    </recommendedName>
</protein>
<dbReference type="Pfam" id="PF05938">
    <property type="entry name" value="Self-incomp_S1"/>
    <property type="match status" value="1"/>
</dbReference>
<evidence type="ECO:0000256" key="4">
    <source>
        <dbReference type="ARBA" id="ARBA00022525"/>
    </source>
</evidence>
<accession>A0A2G2ZGX0</accession>
<dbReference type="GO" id="GO:0005576">
    <property type="term" value="C:extracellular region"/>
    <property type="evidence" value="ECO:0007669"/>
    <property type="project" value="UniProtKB-SubCell"/>
</dbReference>
<reference evidence="7 8" key="1">
    <citation type="journal article" date="2014" name="Nat. Genet.">
        <title>Genome sequence of the hot pepper provides insights into the evolution of pungency in Capsicum species.</title>
        <authorList>
            <person name="Kim S."/>
            <person name="Park M."/>
            <person name="Yeom S.I."/>
            <person name="Kim Y.M."/>
            <person name="Lee J.M."/>
            <person name="Lee H.A."/>
            <person name="Seo E."/>
            <person name="Choi J."/>
            <person name="Cheong K."/>
            <person name="Kim K.T."/>
            <person name="Jung K."/>
            <person name="Lee G.W."/>
            <person name="Oh S.K."/>
            <person name="Bae C."/>
            <person name="Kim S.B."/>
            <person name="Lee H.Y."/>
            <person name="Kim S.Y."/>
            <person name="Kim M.S."/>
            <person name="Kang B.C."/>
            <person name="Jo Y.D."/>
            <person name="Yang H.B."/>
            <person name="Jeong H.J."/>
            <person name="Kang W.H."/>
            <person name="Kwon J.K."/>
            <person name="Shin C."/>
            <person name="Lim J.Y."/>
            <person name="Park J.H."/>
            <person name="Huh J.H."/>
            <person name="Kim J.S."/>
            <person name="Kim B.D."/>
            <person name="Cohen O."/>
            <person name="Paran I."/>
            <person name="Suh M.C."/>
            <person name="Lee S.B."/>
            <person name="Kim Y.K."/>
            <person name="Shin Y."/>
            <person name="Noh S.J."/>
            <person name="Park J."/>
            <person name="Seo Y.S."/>
            <person name="Kwon S.Y."/>
            <person name="Kim H.A."/>
            <person name="Park J.M."/>
            <person name="Kim H.J."/>
            <person name="Choi S.B."/>
            <person name="Bosland P.W."/>
            <person name="Reeves G."/>
            <person name="Jo S.H."/>
            <person name="Lee B.W."/>
            <person name="Cho H.T."/>
            <person name="Choi H.S."/>
            <person name="Lee M.S."/>
            <person name="Yu Y."/>
            <person name="Do Choi Y."/>
            <person name="Park B.S."/>
            <person name="van Deynze A."/>
            <person name="Ashrafi H."/>
            <person name="Hill T."/>
            <person name="Kim W.T."/>
            <person name="Pai H.S."/>
            <person name="Ahn H.K."/>
            <person name="Yeam I."/>
            <person name="Giovannoni J.J."/>
            <person name="Rose J.K."/>
            <person name="Sorensen I."/>
            <person name="Lee S.J."/>
            <person name="Kim R.W."/>
            <person name="Choi I.Y."/>
            <person name="Choi B.S."/>
            <person name="Lim J.S."/>
            <person name="Lee Y.H."/>
            <person name="Choi D."/>
        </authorList>
    </citation>
    <scope>NUCLEOTIDE SEQUENCE [LARGE SCALE GENOMIC DNA]</scope>
    <source>
        <strain evidence="8">cv. CM334</strain>
    </source>
</reference>
<keyword evidence="3 6" id="KW-0713">Self-incompatibility</keyword>
<dbReference type="Gramene" id="PHT81247">
    <property type="protein sequence ID" value="PHT81247"/>
    <property type="gene ID" value="T459_14262"/>
</dbReference>
<name>A0A2G2ZGX0_CAPAN</name>
<keyword evidence="5" id="KW-0732">Signal</keyword>
<dbReference type="EMBL" id="AYRZ02000005">
    <property type="protein sequence ID" value="PHT81247.1"/>
    <property type="molecule type" value="Genomic_DNA"/>
</dbReference>
<evidence type="ECO:0000313" key="8">
    <source>
        <dbReference type="Proteomes" id="UP000222542"/>
    </source>
</evidence>
<dbReference type="GO" id="GO:0060320">
    <property type="term" value="P:rejection of self pollen"/>
    <property type="evidence" value="ECO:0007669"/>
    <property type="project" value="UniProtKB-KW"/>
</dbReference>
<dbReference type="PANTHER" id="PTHR31232:SF172">
    <property type="entry name" value="S-PROTEIN HOMOLOG"/>
    <property type="match status" value="1"/>
</dbReference>
<dbReference type="PANTHER" id="PTHR31232">
    <property type="match status" value="1"/>
</dbReference>
<reference evidence="7 8" key="2">
    <citation type="journal article" date="2017" name="Genome Biol.">
        <title>New reference genome sequences of hot pepper reveal the massive evolution of plant disease-resistance genes by retroduplication.</title>
        <authorList>
            <person name="Kim S."/>
            <person name="Park J."/>
            <person name="Yeom S.I."/>
            <person name="Kim Y.M."/>
            <person name="Seo E."/>
            <person name="Kim K.T."/>
            <person name="Kim M.S."/>
            <person name="Lee J.M."/>
            <person name="Cheong K."/>
            <person name="Shin H.S."/>
            <person name="Kim S.B."/>
            <person name="Han K."/>
            <person name="Lee J."/>
            <person name="Park M."/>
            <person name="Lee H.A."/>
            <person name="Lee H.Y."/>
            <person name="Lee Y."/>
            <person name="Oh S."/>
            <person name="Lee J.H."/>
            <person name="Choi E."/>
            <person name="Choi E."/>
            <person name="Lee S.E."/>
            <person name="Jeon J."/>
            <person name="Kim H."/>
            <person name="Choi G."/>
            <person name="Song H."/>
            <person name="Lee J."/>
            <person name="Lee S.C."/>
            <person name="Kwon J.K."/>
            <person name="Lee H.Y."/>
            <person name="Koo N."/>
            <person name="Hong Y."/>
            <person name="Kim R.W."/>
            <person name="Kang W.H."/>
            <person name="Huh J.H."/>
            <person name="Kang B.C."/>
            <person name="Yang T.J."/>
            <person name="Lee Y.H."/>
            <person name="Bennetzen J.L."/>
            <person name="Choi D."/>
        </authorList>
    </citation>
    <scope>NUCLEOTIDE SEQUENCE [LARGE SCALE GENOMIC DNA]</scope>
    <source>
        <strain evidence="8">cv. CM334</strain>
    </source>
</reference>
<evidence type="ECO:0000256" key="5">
    <source>
        <dbReference type="ARBA" id="ARBA00022729"/>
    </source>
</evidence>
<evidence type="ECO:0000313" key="7">
    <source>
        <dbReference type="EMBL" id="PHT81247.1"/>
    </source>
</evidence>
<comment type="similarity">
    <text evidence="2 6">Belongs to the plant self-incompatibility (S1) protein family.</text>
</comment>
<comment type="subcellular location">
    <subcellularLocation>
        <location evidence="1 6">Secreted</location>
    </subcellularLocation>
</comment>
<comment type="caution">
    <text evidence="7">The sequence shown here is derived from an EMBL/GenBank/DDBJ whole genome shotgun (WGS) entry which is preliminary data.</text>
</comment>
<gene>
    <name evidence="7" type="ORF">T459_14262</name>
</gene>
<keyword evidence="8" id="KW-1185">Reference proteome</keyword>
<proteinExistence type="inferred from homology"/>
<evidence type="ECO:0000256" key="1">
    <source>
        <dbReference type="ARBA" id="ARBA00004613"/>
    </source>
</evidence>